<evidence type="ECO:0000256" key="8">
    <source>
        <dbReference type="PIRSR" id="PIRSR605708-2"/>
    </source>
</evidence>
<evidence type="ECO:0000256" key="2">
    <source>
        <dbReference type="ARBA" id="ARBA00007757"/>
    </source>
</evidence>
<dbReference type="Gene3D" id="2.60.120.10">
    <property type="entry name" value="Jelly Rolls"/>
    <property type="match status" value="1"/>
</dbReference>
<feature type="binding site" evidence="8">
    <location>
        <position position="294"/>
    </location>
    <ligand>
        <name>Fe cation</name>
        <dbReference type="ChEBI" id="CHEBI:24875"/>
    </ligand>
</feature>
<dbReference type="GO" id="GO:0004411">
    <property type="term" value="F:homogentisate 1,2-dioxygenase activity"/>
    <property type="evidence" value="ECO:0007669"/>
    <property type="project" value="InterPro"/>
</dbReference>
<feature type="domain" description="Homogentisate 1,2-dioxygenase N-terminal" evidence="9">
    <location>
        <begin position="100"/>
        <end position="237"/>
    </location>
</feature>
<evidence type="ECO:0000256" key="3">
    <source>
        <dbReference type="ARBA" id="ARBA00022723"/>
    </source>
</evidence>
<keyword evidence="6 8" id="KW-0408">Iron</keyword>
<reference evidence="11" key="1">
    <citation type="submission" date="2017-06" db="EMBL/GenBank/DDBJ databases">
        <title>Herbaspirillum phytohormonus sp. nov., isolated from the root nodule of Robinia pseudoacacia in lead-zinc mine.</title>
        <authorList>
            <person name="Fan M."/>
            <person name="Lin Y."/>
        </authorList>
    </citation>
    <scope>NUCLEOTIDE SEQUENCE [LARGE SCALE GENOMIC DNA]</scope>
    <source>
        <strain evidence="11">SC-089</strain>
    </source>
</reference>
<dbReference type="OrthoDB" id="9811253at2"/>
<dbReference type="GO" id="GO:0005737">
    <property type="term" value="C:cytoplasm"/>
    <property type="evidence" value="ECO:0007669"/>
    <property type="project" value="TreeGrafter"/>
</dbReference>
<keyword evidence="11" id="KW-1185">Reference proteome</keyword>
<dbReference type="EMBL" id="NJIH01000003">
    <property type="protein sequence ID" value="OWT63822.1"/>
    <property type="molecule type" value="Genomic_DNA"/>
</dbReference>
<keyword evidence="3 8" id="KW-0479">Metal-binding</keyword>
<dbReference type="SUPFAM" id="SSF51182">
    <property type="entry name" value="RmlC-like cupins"/>
    <property type="match status" value="1"/>
</dbReference>
<evidence type="ECO:0000313" key="10">
    <source>
        <dbReference type="EMBL" id="OWT63822.1"/>
    </source>
</evidence>
<accession>A0A225MS00</accession>
<dbReference type="GO" id="GO:0006570">
    <property type="term" value="P:tyrosine metabolic process"/>
    <property type="evidence" value="ECO:0007669"/>
    <property type="project" value="InterPro"/>
</dbReference>
<gene>
    <name evidence="10" type="ORF">CEY11_05815</name>
</gene>
<evidence type="ECO:0000256" key="1">
    <source>
        <dbReference type="ARBA" id="ARBA00001962"/>
    </source>
</evidence>
<dbReference type="InterPro" id="IPR011051">
    <property type="entry name" value="RmlC_Cupin_sf"/>
</dbReference>
<feature type="binding site" evidence="8">
    <location>
        <position position="288"/>
    </location>
    <ligand>
        <name>Fe cation</name>
        <dbReference type="ChEBI" id="CHEBI:24875"/>
    </ligand>
</feature>
<dbReference type="PANTHER" id="PTHR11056:SF0">
    <property type="entry name" value="HOMOGENTISATE 1,2-DIOXYGENASE"/>
    <property type="match status" value="1"/>
</dbReference>
<feature type="active site" description="Proton acceptor" evidence="7">
    <location>
        <position position="251"/>
    </location>
</feature>
<sequence>MPNGWNFGGPHSRGEFARQAHVGLPEGTYEREMGKEGFFGAASHLYHRNPPTGWSEISGDLKPRAFEPLAGDTASAGPWYAPRLLGNSHVELSVVRLGGAMNHLVRNADGDTLLFVHHGSADLHCDFGHLAVVPGDYLLVPRGTMWRLDCTAGFEMLMVQSTGDAFDLPQRGIVGRHAPFDIGMLDIPEMDDAFRAQQQPKPWTVHVKRSGKVSVLSYPYNPLDAIGWKGDLFPVRLNIRDIKAITSDGLHLPPSLRTTFVSRRFVVCSLIPRVLETDPKAIKLPFFHNNDDFDEVIFQHEGKMSSRAHSVRPGMVTFHPSGITHGPHPEVLPHMYVNKSDRTEGYAVMIDTRDPLELLEGAVDCDVPGYYKSWSMVPKSTPRFEQSEATS</sequence>
<evidence type="ECO:0000256" key="7">
    <source>
        <dbReference type="PIRSR" id="PIRSR605708-1"/>
    </source>
</evidence>
<keyword evidence="5" id="KW-0560">Oxidoreductase</keyword>
<comment type="caution">
    <text evidence="10">The sequence shown here is derived from an EMBL/GenBank/DDBJ whole genome shotgun (WGS) entry which is preliminary data.</text>
</comment>
<dbReference type="InterPro" id="IPR046452">
    <property type="entry name" value="HgmA_N"/>
</dbReference>
<feature type="binding site" evidence="8">
    <location>
        <position position="325"/>
    </location>
    <ligand>
        <name>Fe cation</name>
        <dbReference type="ChEBI" id="CHEBI:24875"/>
    </ligand>
</feature>
<dbReference type="PANTHER" id="PTHR11056">
    <property type="entry name" value="HOMOGENTISATE 1,2-DIOXYGENASE"/>
    <property type="match status" value="1"/>
</dbReference>
<dbReference type="AlphaFoldDB" id="A0A225MS00"/>
<evidence type="ECO:0000256" key="5">
    <source>
        <dbReference type="ARBA" id="ARBA00023002"/>
    </source>
</evidence>
<evidence type="ECO:0000256" key="6">
    <source>
        <dbReference type="ARBA" id="ARBA00023004"/>
    </source>
</evidence>
<comment type="similarity">
    <text evidence="2">Belongs to the homogentisate dioxygenase family.</text>
</comment>
<feature type="binding site" evidence="8">
    <location>
        <position position="325"/>
    </location>
    <ligand>
        <name>homogentisate</name>
        <dbReference type="ChEBI" id="CHEBI:16169"/>
    </ligand>
</feature>
<organism evidence="10 11">
    <name type="scientific">Candidimonas nitroreducens</name>
    <dbReference type="NCBI Taxonomy" id="683354"/>
    <lineage>
        <taxon>Bacteria</taxon>
        <taxon>Pseudomonadati</taxon>
        <taxon>Pseudomonadota</taxon>
        <taxon>Betaproteobacteria</taxon>
        <taxon>Burkholderiales</taxon>
        <taxon>Alcaligenaceae</taxon>
        <taxon>Candidimonas</taxon>
    </lineage>
</organism>
<dbReference type="RefSeq" id="WP_088602401.1">
    <property type="nucleotide sequence ID" value="NZ_NJIH01000003.1"/>
</dbReference>
<keyword evidence="4 10" id="KW-0223">Dioxygenase</keyword>
<dbReference type="GO" id="GO:0046872">
    <property type="term" value="F:metal ion binding"/>
    <property type="evidence" value="ECO:0007669"/>
    <property type="project" value="UniProtKB-KW"/>
</dbReference>
<dbReference type="Pfam" id="PF20510">
    <property type="entry name" value="HgmA_N"/>
    <property type="match status" value="1"/>
</dbReference>
<evidence type="ECO:0000259" key="9">
    <source>
        <dbReference type="Pfam" id="PF20510"/>
    </source>
</evidence>
<dbReference type="InterPro" id="IPR014710">
    <property type="entry name" value="RmlC-like_jellyroll"/>
</dbReference>
<evidence type="ECO:0000313" key="11">
    <source>
        <dbReference type="Proteomes" id="UP000214603"/>
    </source>
</evidence>
<dbReference type="InterPro" id="IPR005708">
    <property type="entry name" value="Homogentis_dOase"/>
</dbReference>
<comment type="cofactor">
    <cofactor evidence="1 8">
        <name>Fe cation</name>
        <dbReference type="ChEBI" id="CHEBI:24875"/>
    </cofactor>
</comment>
<dbReference type="GO" id="GO:0006559">
    <property type="term" value="P:L-phenylalanine catabolic process"/>
    <property type="evidence" value="ECO:0007669"/>
    <property type="project" value="InterPro"/>
</dbReference>
<evidence type="ECO:0000256" key="4">
    <source>
        <dbReference type="ARBA" id="ARBA00022964"/>
    </source>
</evidence>
<dbReference type="Proteomes" id="UP000214603">
    <property type="component" value="Unassembled WGS sequence"/>
</dbReference>
<name>A0A225MS00_9BURK</name>
<protein>
    <submittedName>
        <fullName evidence="10">Homogentisate 1,2-dioxygenase</fullName>
    </submittedName>
</protein>
<proteinExistence type="inferred from homology"/>